<dbReference type="PROSITE" id="PS01031">
    <property type="entry name" value="SHSP"/>
    <property type="match status" value="1"/>
</dbReference>
<evidence type="ECO:0000259" key="3">
    <source>
        <dbReference type="PROSITE" id="PS01031"/>
    </source>
</evidence>
<dbReference type="GO" id="GO:0042026">
    <property type="term" value="P:protein refolding"/>
    <property type="evidence" value="ECO:0007669"/>
    <property type="project" value="TreeGrafter"/>
</dbReference>
<dbReference type="GO" id="GO:0005737">
    <property type="term" value="C:cytoplasm"/>
    <property type="evidence" value="ECO:0007669"/>
    <property type="project" value="TreeGrafter"/>
</dbReference>
<dbReference type="GO" id="GO:0009408">
    <property type="term" value="P:response to heat"/>
    <property type="evidence" value="ECO:0007669"/>
    <property type="project" value="TreeGrafter"/>
</dbReference>
<dbReference type="Ensembl" id="ENSCSET00000012000.1">
    <property type="protein sequence ID" value="ENSCSEP00000011859.1"/>
    <property type="gene ID" value="ENSCSEG00000007646.1"/>
</dbReference>
<keyword evidence="5" id="KW-1185">Reference proteome</keyword>
<dbReference type="GO" id="GO:0043066">
    <property type="term" value="P:negative regulation of apoptotic process"/>
    <property type="evidence" value="ECO:0007669"/>
    <property type="project" value="TreeGrafter"/>
</dbReference>
<dbReference type="OMA" id="CRGAPWY"/>
<dbReference type="InterPro" id="IPR001436">
    <property type="entry name" value="Alpha-crystallin/sHSP_animal"/>
</dbReference>
<evidence type="ECO:0000256" key="2">
    <source>
        <dbReference type="RuleBase" id="RU003616"/>
    </source>
</evidence>
<dbReference type="PRINTS" id="PR00299">
    <property type="entry name" value="ACRYSTALLIN"/>
</dbReference>
<organism evidence="4 5">
    <name type="scientific">Cynoglossus semilaevis</name>
    <name type="common">Tongue sole</name>
    <dbReference type="NCBI Taxonomy" id="244447"/>
    <lineage>
        <taxon>Eukaryota</taxon>
        <taxon>Metazoa</taxon>
        <taxon>Chordata</taxon>
        <taxon>Craniata</taxon>
        <taxon>Vertebrata</taxon>
        <taxon>Euteleostomi</taxon>
        <taxon>Actinopterygii</taxon>
        <taxon>Neopterygii</taxon>
        <taxon>Teleostei</taxon>
        <taxon>Neoteleostei</taxon>
        <taxon>Acanthomorphata</taxon>
        <taxon>Carangaria</taxon>
        <taxon>Pleuronectiformes</taxon>
        <taxon>Pleuronectoidei</taxon>
        <taxon>Cynoglossidae</taxon>
        <taxon>Cynoglossinae</taxon>
        <taxon>Cynoglossus</taxon>
    </lineage>
</organism>
<reference evidence="4 5" key="1">
    <citation type="journal article" date="2014" name="Nat. Genet.">
        <title>Whole-genome sequence of a flatfish provides insights into ZW sex chromosome evolution and adaptation to a benthic lifestyle.</title>
        <authorList>
            <person name="Chen S."/>
            <person name="Zhang G."/>
            <person name="Shao C."/>
            <person name="Huang Q."/>
            <person name="Liu G."/>
            <person name="Zhang P."/>
            <person name="Song W."/>
            <person name="An N."/>
            <person name="Chalopin D."/>
            <person name="Volff J.N."/>
            <person name="Hong Y."/>
            <person name="Li Q."/>
            <person name="Sha Z."/>
            <person name="Zhou H."/>
            <person name="Xie M."/>
            <person name="Yu Q."/>
            <person name="Liu Y."/>
            <person name="Xiang H."/>
            <person name="Wang N."/>
            <person name="Wu K."/>
            <person name="Yang C."/>
            <person name="Zhou Q."/>
            <person name="Liao X."/>
            <person name="Yang L."/>
            <person name="Hu Q."/>
            <person name="Zhang J."/>
            <person name="Meng L."/>
            <person name="Jin L."/>
            <person name="Tian Y."/>
            <person name="Lian J."/>
            <person name="Yang J."/>
            <person name="Miao G."/>
            <person name="Liu S."/>
            <person name="Liang Z."/>
            <person name="Yan F."/>
            <person name="Li Y."/>
            <person name="Sun B."/>
            <person name="Zhang H."/>
            <person name="Zhang J."/>
            <person name="Zhu Y."/>
            <person name="Du M."/>
            <person name="Zhao Y."/>
            <person name="Schartl M."/>
            <person name="Tang Q."/>
            <person name="Wang J."/>
        </authorList>
    </citation>
    <scope>NUCLEOTIDE SEQUENCE</scope>
</reference>
<evidence type="ECO:0000313" key="5">
    <source>
        <dbReference type="Proteomes" id="UP000265120"/>
    </source>
</evidence>
<feature type="domain" description="SHSP" evidence="3">
    <location>
        <begin position="53"/>
        <end position="161"/>
    </location>
</feature>
<evidence type="ECO:0000256" key="1">
    <source>
        <dbReference type="PROSITE-ProRule" id="PRU00285"/>
    </source>
</evidence>
<accession>A0A3P8VCD3</accession>
<dbReference type="PANTHER" id="PTHR45640:SF7">
    <property type="entry name" value="HEAT SHOCK PROTEIN BETA-1"/>
    <property type="match status" value="1"/>
</dbReference>
<dbReference type="Pfam" id="PF00011">
    <property type="entry name" value="HSP20"/>
    <property type="match status" value="1"/>
</dbReference>
<dbReference type="InParanoid" id="A0A3P8VCD3"/>
<proteinExistence type="inferred from homology"/>
<dbReference type="GO" id="GO:0005634">
    <property type="term" value="C:nucleus"/>
    <property type="evidence" value="ECO:0007669"/>
    <property type="project" value="TreeGrafter"/>
</dbReference>
<name>A0A3P8VCD3_CYNSE</name>
<dbReference type="Proteomes" id="UP000265120">
    <property type="component" value="Chromosome W"/>
</dbReference>
<sequence length="177" mass="20528">VELYFRRWYTVIQHRHKIITNQCLLEAGEAWWLSLAADTWPWFVPAPLFVPYMSRLSQQPSQKISKETGKWMLSLDVAHFSPTEIFLSVKDGFLVVEGKHEERRDEHRFIARSFTRKYRLAGEIVTADITATLSADGILTVEAPIQEESVPTVTVIPIKVDKKTDSNNHKQHFFIFI</sequence>
<dbReference type="AlphaFoldDB" id="A0A3P8VCD3"/>
<dbReference type="SUPFAM" id="SSF49764">
    <property type="entry name" value="HSP20-like chaperones"/>
    <property type="match status" value="1"/>
</dbReference>
<dbReference type="GeneTree" id="ENSGT00940000155882"/>
<dbReference type="GO" id="GO:0051082">
    <property type="term" value="F:unfolded protein binding"/>
    <property type="evidence" value="ECO:0007669"/>
    <property type="project" value="TreeGrafter"/>
</dbReference>
<dbReference type="InterPro" id="IPR002068">
    <property type="entry name" value="A-crystallin/Hsp20_dom"/>
</dbReference>
<dbReference type="PANTHER" id="PTHR45640">
    <property type="entry name" value="HEAT SHOCK PROTEIN HSP-12.2-RELATED"/>
    <property type="match status" value="1"/>
</dbReference>
<dbReference type="CDD" id="cd06526">
    <property type="entry name" value="metazoan_ACD"/>
    <property type="match status" value="1"/>
</dbReference>
<reference evidence="4" key="3">
    <citation type="submission" date="2025-09" db="UniProtKB">
        <authorList>
            <consortium name="Ensembl"/>
        </authorList>
    </citation>
    <scope>IDENTIFICATION</scope>
</reference>
<dbReference type="InterPro" id="IPR008978">
    <property type="entry name" value="HSP20-like_chaperone"/>
</dbReference>
<reference evidence="4" key="2">
    <citation type="submission" date="2025-08" db="UniProtKB">
        <authorList>
            <consortium name="Ensembl"/>
        </authorList>
    </citation>
    <scope>IDENTIFICATION</scope>
</reference>
<evidence type="ECO:0000313" key="4">
    <source>
        <dbReference type="Ensembl" id="ENSCSEP00000011859.1"/>
    </source>
</evidence>
<protein>
    <recommendedName>
        <fullName evidence="3">SHSP domain-containing protein</fullName>
    </recommendedName>
</protein>
<dbReference type="Gene3D" id="2.60.40.790">
    <property type="match status" value="1"/>
</dbReference>
<comment type="similarity">
    <text evidence="1 2">Belongs to the small heat shock protein (HSP20) family.</text>
</comment>